<evidence type="ECO:0000313" key="6">
    <source>
        <dbReference type="EMBL" id="AQS51178.1"/>
    </source>
</evidence>
<evidence type="ECO:0000256" key="2">
    <source>
        <dbReference type="ARBA" id="ARBA00023015"/>
    </source>
</evidence>
<dbReference type="PRINTS" id="PR00039">
    <property type="entry name" value="HTHLYSR"/>
</dbReference>
<keyword evidence="3" id="KW-0238">DNA-binding</keyword>
<dbReference type="InterPro" id="IPR000847">
    <property type="entry name" value="LysR_HTH_N"/>
</dbReference>
<dbReference type="GO" id="GO:0003677">
    <property type="term" value="F:DNA binding"/>
    <property type="evidence" value="ECO:0007669"/>
    <property type="project" value="UniProtKB-KW"/>
</dbReference>
<evidence type="ECO:0000256" key="1">
    <source>
        <dbReference type="ARBA" id="ARBA00009437"/>
    </source>
</evidence>
<dbReference type="Pfam" id="PF00126">
    <property type="entry name" value="HTH_1"/>
    <property type="match status" value="1"/>
</dbReference>
<dbReference type="Proteomes" id="UP000189369">
    <property type="component" value="Chromosome"/>
</dbReference>
<dbReference type="PANTHER" id="PTHR30126">
    <property type="entry name" value="HTH-TYPE TRANSCRIPTIONAL REGULATOR"/>
    <property type="match status" value="1"/>
</dbReference>
<keyword evidence="4" id="KW-0804">Transcription</keyword>
<dbReference type="GO" id="GO:0003700">
    <property type="term" value="F:DNA-binding transcription factor activity"/>
    <property type="evidence" value="ECO:0007669"/>
    <property type="project" value="InterPro"/>
</dbReference>
<name>A0A1U9JZH5_9BURK</name>
<proteinExistence type="inferred from homology"/>
<dbReference type="EMBL" id="CP019697">
    <property type="protein sequence ID" value="AQS51178.1"/>
    <property type="molecule type" value="Genomic_DNA"/>
</dbReference>
<accession>A0A1U9JZH5</accession>
<evidence type="ECO:0000313" key="7">
    <source>
        <dbReference type="Proteomes" id="UP000189369"/>
    </source>
</evidence>
<feature type="domain" description="HTH lysR-type" evidence="5">
    <location>
        <begin position="3"/>
        <end position="60"/>
    </location>
</feature>
<dbReference type="SUPFAM" id="SSF53850">
    <property type="entry name" value="Periplasmic binding protein-like II"/>
    <property type="match status" value="1"/>
</dbReference>
<dbReference type="AlphaFoldDB" id="A0A1U9JZH5"/>
<dbReference type="InterPro" id="IPR005119">
    <property type="entry name" value="LysR_subst-bd"/>
</dbReference>
<dbReference type="PROSITE" id="PS50931">
    <property type="entry name" value="HTH_LYSR"/>
    <property type="match status" value="1"/>
</dbReference>
<sequence length="318" mass="35619">MIIGLRELRFFLEIVALKSISKAAESLHITQPALSTKIKKLEQTLGFTLFERNWEGVQLTTKGGYFLPYAVQLLQSMEDATTVLNQDNGNAMQTFTEVINDSQRLRIGIDGWLLPYVLPRLYKVLTADTTEHGLKIVTQPSLVLKTLVSHSCLDLAFFYSVDPSEDKAIRALPLYEDEMILLCHQSHALLHSPIEHLSNVINNLPFILFDNPTLSHHSQITKRITDLFKIQHFHVVDDLYTAFSLISHNLAFTILTATCALHLQNHSIFSSIAVKPLGNYLPLAYINMAGSTSFEQSPIFEAITAAMQNTKKPANNAG</sequence>
<evidence type="ECO:0000259" key="5">
    <source>
        <dbReference type="PROSITE" id="PS50931"/>
    </source>
</evidence>
<gene>
    <name evidence="6" type="ORF">PAEH1_05605</name>
</gene>
<dbReference type="CDD" id="cd05466">
    <property type="entry name" value="PBP2_LTTR_substrate"/>
    <property type="match status" value="1"/>
</dbReference>
<dbReference type="Pfam" id="PF03466">
    <property type="entry name" value="LysR_substrate"/>
    <property type="match status" value="1"/>
</dbReference>
<dbReference type="Gene3D" id="3.40.190.290">
    <property type="match status" value="1"/>
</dbReference>
<comment type="similarity">
    <text evidence="1">Belongs to the LysR transcriptional regulatory family.</text>
</comment>
<dbReference type="PANTHER" id="PTHR30126:SF96">
    <property type="entry name" value="TRANSCRIPTIONAL REGULATORY PROTEIN, LYSR FAMILY"/>
    <property type="match status" value="1"/>
</dbReference>
<dbReference type="Gene3D" id="1.10.10.10">
    <property type="entry name" value="Winged helix-like DNA-binding domain superfamily/Winged helix DNA-binding domain"/>
    <property type="match status" value="1"/>
</dbReference>
<dbReference type="SUPFAM" id="SSF46785">
    <property type="entry name" value="Winged helix' DNA-binding domain"/>
    <property type="match status" value="1"/>
</dbReference>
<keyword evidence="2" id="KW-0805">Transcription regulation</keyword>
<dbReference type="FunFam" id="1.10.10.10:FF:000001">
    <property type="entry name" value="LysR family transcriptional regulator"/>
    <property type="match status" value="1"/>
</dbReference>
<evidence type="ECO:0000256" key="4">
    <source>
        <dbReference type="ARBA" id="ARBA00023163"/>
    </source>
</evidence>
<reference evidence="6 7" key="1">
    <citation type="submission" date="2017-01" db="EMBL/GenBank/DDBJ databases">
        <title>Complete Genome Sequence of Paenalcaligenes hominis, Isolated from a paraplegic Patient with neurogenic bladder.</title>
        <authorList>
            <person name="Mukhopadhyay R."/>
            <person name="Joaquin J."/>
            <person name="Hogue R."/>
            <person name="Kilaru A."/>
            <person name="Jospin G."/>
            <person name="Mars K."/>
            <person name="Eisen J.A."/>
            <person name="Chaturvedi V."/>
        </authorList>
    </citation>
    <scope>NUCLEOTIDE SEQUENCE [LARGE SCALE GENOMIC DNA]</scope>
    <source>
        <strain evidence="6 7">15S00501</strain>
    </source>
</reference>
<dbReference type="OrthoDB" id="646694at2"/>
<dbReference type="InterPro" id="IPR036388">
    <property type="entry name" value="WH-like_DNA-bd_sf"/>
</dbReference>
<dbReference type="KEGG" id="phn:PAEH1_05605"/>
<evidence type="ECO:0000256" key="3">
    <source>
        <dbReference type="ARBA" id="ARBA00023125"/>
    </source>
</evidence>
<dbReference type="InterPro" id="IPR036390">
    <property type="entry name" value="WH_DNA-bd_sf"/>
</dbReference>
<protein>
    <recommendedName>
        <fullName evidence="5">HTH lysR-type domain-containing protein</fullName>
    </recommendedName>
</protein>
<organism evidence="6 7">
    <name type="scientific">Paenalcaligenes hominis</name>
    <dbReference type="NCBI Taxonomy" id="643674"/>
    <lineage>
        <taxon>Bacteria</taxon>
        <taxon>Pseudomonadati</taxon>
        <taxon>Pseudomonadota</taxon>
        <taxon>Betaproteobacteria</taxon>
        <taxon>Burkholderiales</taxon>
        <taxon>Alcaligenaceae</taxon>
        <taxon>Paenalcaligenes</taxon>
    </lineage>
</organism>
<dbReference type="STRING" id="643674.PAEH1_05605"/>